<dbReference type="EMBL" id="MN740257">
    <property type="protein sequence ID" value="QHT96436.1"/>
    <property type="molecule type" value="Genomic_DNA"/>
</dbReference>
<evidence type="ECO:0000259" key="1">
    <source>
        <dbReference type="Pfam" id="PF17836"/>
    </source>
</evidence>
<dbReference type="InterPro" id="IPR020019">
    <property type="entry name" value="AcTrfase_PglD-like"/>
</dbReference>
<dbReference type="Gene3D" id="2.160.10.10">
    <property type="entry name" value="Hexapeptide repeat proteins"/>
    <property type="match status" value="1"/>
</dbReference>
<dbReference type="Gene3D" id="3.40.50.20">
    <property type="match status" value="1"/>
</dbReference>
<dbReference type="PANTHER" id="PTHR43300">
    <property type="entry name" value="ACETYLTRANSFERASE"/>
    <property type="match status" value="1"/>
</dbReference>
<dbReference type="InterPro" id="IPR041561">
    <property type="entry name" value="PglD_N"/>
</dbReference>
<dbReference type="AlphaFoldDB" id="A0A6C0IVL0"/>
<dbReference type="CDD" id="cd03360">
    <property type="entry name" value="LbH_AT_putative"/>
    <property type="match status" value="1"/>
</dbReference>
<sequence>MEIILIGGGGNCKKIIDMIMSEDINIKGILDDKYTDIQINFYRKTKIIGKISDLIKYKDCNIIVTIGSIDFRKDFFNKYIDYKFPNLIHTKSCISESSQLGKGIVIHYGVYVGPDVIIGDFCHLDTNSIIEHDCNLGNNIMVCPGVNICGGVKIRDNVFIGAGTTIINSTSNKEIILNQKCYIGAGSLITKSIESNKLYYGNSFNYILKDS</sequence>
<dbReference type="InterPro" id="IPR050179">
    <property type="entry name" value="Trans_hexapeptide_repeat"/>
</dbReference>
<dbReference type="SUPFAM" id="SSF51161">
    <property type="entry name" value="Trimeric LpxA-like enzymes"/>
    <property type="match status" value="1"/>
</dbReference>
<dbReference type="NCBIfam" id="TIGR03570">
    <property type="entry name" value="NeuD_NnaD"/>
    <property type="match status" value="1"/>
</dbReference>
<name>A0A6C0IVL0_9ZZZZ</name>
<dbReference type="Pfam" id="PF17836">
    <property type="entry name" value="PglD_N"/>
    <property type="match status" value="1"/>
</dbReference>
<protein>
    <recommendedName>
        <fullName evidence="1">PglD N-terminal domain-containing protein</fullName>
    </recommendedName>
</protein>
<proteinExistence type="predicted"/>
<evidence type="ECO:0000313" key="2">
    <source>
        <dbReference type="EMBL" id="QHT96436.1"/>
    </source>
</evidence>
<organism evidence="2">
    <name type="scientific">viral metagenome</name>
    <dbReference type="NCBI Taxonomy" id="1070528"/>
    <lineage>
        <taxon>unclassified sequences</taxon>
        <taxon>metagenomes</taxon>
        <taxon>organismal metagenomes</taxon>
    </lineage>
</organism>
<reference evidence="2" key="1">
    <citation type="journal article" date="2020" name="Nature">
        <title>Giant virus diversity and host interactions through global metagenomics.</title>
        <authorList>
            <person name="Schulz F."/>
            <person name="Roux S."/>
            <person name="Paez-Espino D."/>
            <person name="Jungbluth S."/>
            <person name="Walsh D.A."/>
            <person name="Denef V.J."/>
            <person name="McMahon K.D."/>
            <person name="Konstantinidis K.T."/>
            <person name="Eloe-Fadrosh E.A."/>
            <person name="Kyrpides N.C."/>
            <person name="Woyke T."/>
        </authorList>
    </citation>
    <scope>NUCLEOTIDE SEQUENCE</scope>
    <source>
        <strain evidence="2">GVMAG-M-3300024302-11</strain>
    </source>
</reference>
<dbReference type="InterPro" id="IPR011004">
    <property type="entry name" value="Trimer_LpxA-like_sf"/>
</dbReference>
<feature type="domain" description="PglD N-terminal" evidence="1">
    <location>
        <begin position="3"/>
        <end position="78"/>
    </location>
</feature>
<accession>A0A6C0IVL0</accession>
<dbReference type="PANTHER" id="PTHR43300:SF7">
    <property type="entry name" value="UDP-N-ACETYLBACILLOSAMINE N-ACETYLTRANSFERASE"/>
    <property type="match status" value="1"/>
</dbReference>